<dbReference type="SMART" id="SM01274">
    <property type="entry name" value="malic"/>
    <property type="match status" value="1"/>
</dbReference>
<proteinExistence type="inferred from homology"/>
<dbReference type="AlphaFoldDB" id="A0A1L3I9W9"/>
<feature type="binding site" evidence="10">
    <location>
        <begin position="78"/>
        <end position="85"/>
    </location>
    <ligand>
        <name>NADP(+)</name>
        <dbReference type="ChEBI" id="CHEBI:58349"/>
    </ligand>
</feature>
<comment type="cofactor">
    <cofactor evidence="2">
        <name>Mg(2+)</name>
        <dbReference type="ChEBI" id="CHEBI:18420"/>
    </cofactor>
</comment>
<evidence type="ECO:0000256" key="6">
    <source>
        <dbReference type="ARBA" id="ARBA00023002"/>
    </source>
</evidence>
<evidence type="ECO:0000256" key="5">
    <source>
        <dbReference type="ARBA" id="ARBA00022723"/>
    </source>
</evidence>
<dbReference type="GO" id="GO:0046872">
    <property type="term" value="F:metal ion binding"/>
    <property type="evidence" value="ECO:0007669"/>
    <property type="project" value="UniProtKB-KW"/>
</dbReference>
<dbReference type="KEGG" id="php:PhaeoP97_03448"/>
<dbReference type="CDD" id="cd05311">
    <property type="entry name" value="NAD_bind_2_malic_enz"/>
    <property type="match status" value="1"/>
</dbReference>
<feature type="domain" description="Malic enzyme N-terminal" evidence="12">
    <location>
        <begin position="20"/>
        <end position="153"/>
    </location>
</feature>
<dbReference type="InterPro" id="IPR012302">
    <property type="entry name" value="Malic_NAD-bd"/>
</dbReference>
<dbReference type="PIRSF" id="PIRSF036684">
    <property type="entry name" value="ME_PTA"/>
    <property type="match status" value="1"/>
</dbReference>
<feature type="binding site" evidence="10">
    <location>
        <position position="289"/>
    </location>
    <ligand>
        <name>a divalent metal cation</name>
        <dbReference type="ChEBI" id="CHEBI:60240"/>
    </ligand>
</feature>
<evidence type="ECO:0000256" key="10">
    <source>
        <dbReference type="PIRSR" id="PIRSR036684-3"/>
    </source>
</evidence>
<dbReference type="STRING" id="1844006.PhaeoP97_03448"/>
<dbReference type="InterPro" id="IPR045213">
    <property type="entry name" value="Malic_NAD-bd_bact_type"/>
</dbReference>
<feature type="domain" description="Malic enzyme NAD-binding" evidence="11">
    <location>
        <begin position="165"/>
        <end position="401"/>
    </location>
</feature>
<keyword evidence="5 9" id="KW-0479">Metal-binding</keyword>
<evidence type="ECO:0000313" key="13">
    <source>
        <dbReference type="EMBL" id="APG48801.1"/>
    </source>
</evidence>
<dbReference type="Proteomes" id="UP000183859">
    <property type="component" value="Chromosome"/>
</dbReference>
<dbReference type="Gene3D" id="3.40.50.10750">
    <property type="entry name" value="Isocitrate/Isopropylmalate dehydrogenase-like"/>
    <property type="match status" value="1"/>
</dbReference>
<name>A0A1L3I9W9_9RHOB</name>
<feature type="binding site" evidence="10">
    <location>
        <position position="164"/>
    </location>
    <ligand>
        <name>a divalent metal cation</name>
        <dbReference type="ChEBI" id="CHEBI:60240"/>
    </ligand>
</feature>
<dbReference type="PANTHER" id="PTHR43237:SF4">
    <property type="entry name" value="NADP-DEPENDENT MALIC ENZYME"/>
    <property type="match status" value="1"/>
</dbReference>
<dbReference type="EC" id="1.1.1.40" evidence="13"/>
<keyword evidence="10" id="KW-0521">NADP</keyword>
<organism evidence="13 14">
    <name type="scientific">Phaeobacter porticola</name>
    <dbReference type="NCBI Taxonomy" id="1844006"/>
    <lineage>
        <taxon>Bacteria</taxon>
        <taxon>Pseudomonadati</taxon>
        <taxon>Pseudomonadota</taxon>
        <taxon>Alphaproteobacteria</taxon>
        <taxon>Rhodobacterales</taxon>
        <taxon>Roseobacteraceae</taxon>
        <taxon>Phaeobacter</taxon>
    </lineage>
</organism>
<evidence type="ECO:0000256" key="3">
    <source>
        <dbReference type="ARBA" id="ARBA00007686"/>
    </source>
</evidence>
<keyword evidence="14" id="KW-1185">Reference proteome</keyword>
<dbReference type="InterPro" id="IPR037062">
    <property type="entry name" value="Malic_N_dom_sf"/>
</dbReference>
<dbReference type="GO" id="GO:0004473">
    <property type="term" value="F:malate dehydrogenase (decarboxylating) (NADP+) activity"/>
    <property type="evidence" value="ECO:0007669"/>
    <property type="project" value="UniProtKB-EC"/>
</dbReference>
<feature type="binding site" evidence="9">
    <location>
        <position position="139"/>
    </location>
    <ligand>
        <name>a divalent metal cation</name>
        <dbReference type="ChEBI" id="CHEBI:60240"/>
    </ligand>
</feature>
<dbReference type="InterPro" id="IPR042112">
    <property type="entry name" value="P_AcTrfase_dom2"/>
</dbReference>
<evidence type="ECO:0000256" key="7">
    <source>
        <dbReference type="ARBA" id="ARBA00023268"/>
    </source>
</evidence>
<dbReference type="GO" id="GO:0016746">
    <property type="term" value="F:acyltransferase activity"/>
    <property type="evidence" value="ECO:0007669"/>
    <property type="project" value="InterPro"/>
</dbReference>
<feature type="binding site" evidence="9">
    <location>
        <position position="138"/>
    </location>
    <ligand>
        <name>a divalent metal cation</name>
        <dbReference type="ChEBI" id="CHEBI:60240"/>
    </ligand>
</feature>
<dbReference type="InterPro" id="IPR002505">
    <property type="entry name" value="PTA_PTB"/>
</dbReference>
<dbReference type="Pfam" id="PF01515">
    <property type="entry name" value="PTA_PTB"/>
    <property type="match status" value="1"/>
</dbReference>
<gene>
    <name evidence="13" type="primary">tme</name>
    <name evidence="13" type="ORF">PhaeoP97_03448</name>
</gene>
<dbReference type="InterPro" id="IPR012301">
    <property type="entry name" value="Malic_N_dom"/>
</dbReference>
<dbReference type="Gene3D" id="3.40.50.10950">
    <property type="match status" value="1"/>
</dbReference>
<feature type="active site" description="Proton acceptor" evidence="8">
    <location>
        <position position="96"/>
    </location>
</feature>
<dbReference type="FunFam" id="3.40.50.10380:FF:000003">
    <property type="entry name" value="NADP-dependent malic enzyme"/>
    <property type="match status" value="1"/>
</dbReference>
<evidence type="ECO:0000256" key="8">
    <source>
        <dbReference type="PIRSR" id="PIRSR036684-1"/>
    </source>
</evidence>
<dbReference type="PROSITE" id="PS00331">
    <property type="entry name" value="MALIC_ENZYMES"/>
    <property type="match status" value="1"/>
</dbReference>
<dbReference type="FunFam" id="3.40.50.720:FF:000095">
    <property type="entry name" value="NADP-dependent malic enzyme"/>
    <property type="match status" value="1"/>
</dbReference>
<accession>A0A1L3I9W9</accession>
<dbReference type="InterPro" id="IPR015884">
    <property type="entry name" value="Malic_enzyme_CS"/>
</dbReference>
<dbReference type="Gene3D" id="3.40.50.10380">
    <property type="entry name" value="Malic enzyme, N-terminal domain"/>
    <property type="match status" value="1"/>
</dbReference>
<evidence type="ECO:0000256" key="1">
    <source>
        <dbReference type="ARBA" id="ARBA00001936"/>
    </source>
</evidence>
<evidence type="ECO:0000259" key="11">
    <source>
        <dbReference type="SMART" id="SM00919"/>
    </source>
</evidence>
<dbReference type="SUPFAM" id="SSF51735">
    <property type="entry name" value="NAD(P)-binding Rossmann-fold domains"/>
    <property type="match status" value="1"/>
</dbReference>
<dbReference type="InterPro" id="IPR046346">
    <property type="entry name" value="Aminoacid_DH-like_N_sf"/>
</dbReference>
<dbReference type="InterPro" id="IPR012188">
    <property type="entry name" value="ME_PTA"/>
</dbReference>
<comment type="cofactor">
    <cofactor evidence="1">
        <name>Mn(2+)</name>
        <dbReference type="ChEBI" id="CHEBI:29035"/>
    </cofactor>
</comment>
<keyword evidence="6 13" id="KW-0560">Oxidoreductase</keyword>
<dbReference type="SMART" id="SM00919">
    <property type="entry name" value="Malic_M"/>
    <property type="match status" value="1"/>
</dbReference>
<dbReference type="SUPFAM" id="SSF53223">
    <property type="entry name" value="Aminoacid dehydrogenase-like, N-terminal domain"/>
    <property type="match status" value="1"/>
</dbReference>
<keyword evidence="7" id="KW-0511">Multifunctional enzyme</keyword>
<dbReference type="GO" id="GO:0006108">
    <property type="term" value="P:malate metabolic process"/>
    <property type="evidence" value="ECO:0007669"/>
    <property type="project" value="InterPro"/>
</dbReference>
<dbReference type="PANTHER" id="PTHR43237">
    <property type="entry name" value="NADP-DEPENDENT MALIC ENZYME"/>
    <property type="match status" value="1"/>
</dbReference>
<evidence type="ECO:0000256" key="9">
    <source>
        <dbReference type="PIRSR" id="PIRSR036684-2"/>
    </source>
</evidence>
<comment type="similarity">
    <text evidence="3">In the N-terminal section; belongs to the malic enzymes family.</text>
</comment>
<dbReference type="SUPFAM" id="SSF53659">
    <property type="entry name" value="Isocitrate/Isopropylmalate dehydrogenase-like"/>
    <property type="match status" value="1"/>
</dbReference>
<evidence type="ECO:0000259" key="12">
    <source>
        <dbReference type="SMART" id="SM01274"/>
    </source>
</evidence>
<evidence type="ECO:0000313" key="14">
    <source>
        <dbReference type="Proteomes" id="UP000183859"/>
    </source>
</evidence>
<dbReference type="OrthoDB" id="9805787at2"/>
<dbReference type="RefSeq" id="WP_072506092.1">
    <property type="nucleotide sequence ID" value="NZ_CP016364.1"/>
</dbReference>
<dbReference type="InterPro" id="IPR036291">
    <property type="entry name" value="NAD(P)-bd_dom_sf"/>
</dbReference>
<dbReference type="Pfam" id="PF00390">
    <property type="entry name" value="malic"/>
    <property type="match status" value="1"/>
</dbReference>
<evidence type="ECO:0000256" key="4">
    <source>
        <dbReference type="ARBA" id="ARBA00008756"/>
    </source>
</evidence>
<sequence>MPKAKITNEEALAFHLEPTPGKWEINATVPMTTQRDLSLAYSPGVAVPCEAIAANPETAYDYTNKGNLVAVISNGTAVLGLGNLGALGSKPVMEGKSVLFKRFADVNSIDIELDTEDPDKFIEAVRLMGPTFGGINLEDIKAPECFIIEQRLKEEMDIPVFHDDQHGTAVICAAGLINALHISGKKIEDVKIVLNGAGAAGIACIELLKAMGARHENCIVCDTKGVIYQGRTEGMNQWKSAHAIKTELRTLEEAMQDADVFLGVSVKGAVTQQMVASMADNPVIFAMANPDPEITPEEAHEVRVDAIVATGRSDYPNQVNNVLGFPYLFRGALDIHARAINDEMKIACAHALAALAREDVPDEVALAYGKSLSFGRDYIIPTPFDPRLIHRIPPAVAKVGMDTGVARRPIIDMDAYELGLRGRMDPTQSILRGLNARARAAQSRMIFAEGDDPRVLRAAVMYQRSGFGKALVVGRPEDVRSKLETAGLGDAVRELEIINAANTQHFETYKDFLYERLNRKGFDRKDVHRLVGRDRHVFSALMLAHGHGDGLVTGATRKSAHVLDQINHVFDADTTNGSAGVTALLHKGRIVLIGDTLVHEWPDENDLANIAEHAAGVARHMGLEPRVAFVSFSTFGYPVSERAEKMHLAPAVLDQRGVDFEYEGEMTVDVALNAKAQEAYPFQRLTGPANILIVPARHSASISVKLMQEMGGATVVGPILSGVDKPIQICSTTSTANDVLNMAVLAACNIG</sequence>
<dbReference type="EMBL" id="CP016364">
    <property type="protein sequence ID" value="APG48801.1"/>
    <property type="molecule type" value="Genomic_DNA"/>
</dbReference>
<dbReference type="InterPro" id="IPR042113">
    <property type="entry name" value="P_AcTrfase_dom1"/>
</dbReference>
<comment type="similarity">
    <text evidence="4">In the C-terminal section; belongs to the phosphate acetyltransferase and butyryltransferase family.</text>
</comment>
<dbReference type="InterPro" id="IPR051674">
    <property type="entry name" value="Malate_Decarboxylase"/>
</dbReference>
<dbReference type="Pfam" id="PF03949">
    <property type="entry name" value="Malic_M"/>
    <property type="match status" value="1"/>
</dbReference>
<evidence type="ECO:0000256" key="2">
    <source>
        <dbReference type="ARBA" id="ARBA00001946"/>
    </source>
</evidence>
<dbReference type="GO" id="GO:0051287">
    <property type="term" value="F:NAD binding"/>
    <property type="evidence" value="ECO:0007669"/>
    <property type="project" value="InterPro"/>
</dbReference>
<dbReference type="Gene3D" id="3.40.50.720">
    <property type="entry name" value="NAD(P)-binding Rossmann-like Domain"/>
    <property type="match status" value="1"/>
</dbReference>
<protein>
    <submittedName>
        <fullName evidence="13">NADP-dependent malic enzyme</fullName>
        <ecNumber evidence="13">1.1.1.40</ecNumber>
    </submittedName>
</protein>
<reference evidence="14" key="1">
    <citation type="submission" date="2016-07" db="EMBL/GenBank/DDBJ databases">
        <title>Phaeobacter portensis sp. nov., a tropodithietic acid producing bacterium isolated from a German harbor.</title>
        <authorList>
            <person name="Freese H.M."/>
            <person name="Bunk B."/>
            <person name="Breider S."/>
            <person name="Brinkhoff T."/>
        </authorList>
    </citation>
    <scope>NUCLEOTIDE SEQUENCE [LARGE SCALE GENOMIC DNA]</scope>
    <source>
        <strain evidence="14">P97</strain>
    </source>
</reference>